<evidence type="ECO:0000256" key="2">
    <source>
        <dbReference type="ARBA" id="ARBA00004240"/>
    </source>
</evidence>
<organism evidence="8 9">
    <name type="scientific">Trichoderma asperellum (strain ATCC 204424 / CBS 433.97 / NBRC 101777)</name>
    <dbReference type="NCBI Taxonomy" id="1042311"/>
    <lineage>
        <taxon>Eukaryota</taxon>
        <taxon>Fungi</taxon>
        <taxon>Dikarya</taxon>
        <taxon>Ascomycota</taxon>
        <taxon>Pezizomycotina</taxon>
        <taxon>Sordariomycetes</taxon>
        <taxon>Hypocreomycetidae</taxon>
        <taxon>Hypocreales</taxon>
        <taxon>Hypocreaceae</taxon>
        <taxon>Trichoderma</taxon>
    </lineage>
</organism>
<sequence length="432" mass="48766">MVCEPAAAPNTNWLQTIRDPDNANLDIVAVHGMNVSGANGHSENTWTERESGTHWLKDLLPEVLPTSAAGIKEQALNLLHCLHSKRNGALETRPIIFIAHSMGGILVKEALAISFHDSQLYSMLWIFTYSIVFFGVPHRGSRHAAWGKMAARMVQLFTGRPNENFLSSVEEGSSYNADLSERFGALIDAFKYFSICETLPDHSHIEIGLIVEMDSATLDLPDSQEVKLYPNRTHKIPPSPYSLQQSVLQGQLVLATSERLFGELRIEDDTLRNGFEGIIAWAFSFLEMLFTYGITLYLSSRLFLPRASTIMENADRARQTQERIIEFGQQAIEKLDSNRRGVLESIIRLQSPLTQGELPPNGLLLELSQQVKQTISEMERLSRAMPEEIRRLRRIEDGQREAQGMDDRQLLEMVGSSWKIGQLFNAKMVLYH</sequence>
<reference evidence="8 9" key="1">
    <citation type="submission" date="2016-07" db="EMBL/GenBank/DDBJ databases">
        <title>Multiple horizontal gene transfer events from other fungi enriched the ability of initially mycotrophic Trichoderma (Ascomycota) to feed on dead plant biomass.</title>
        <authorList>
            <consortium name="DOE Joint Genome Institute"/>
            <person name="Aerts A."/>
            <person name="Atanasova L."/>
            <person name="Chenthamara K."/>
            <person name="Zhang J."/>
            <person name="Grujic M."/>
            <person name="Henrissat B."/>
            <person name="Kuo A."/>
            <person name="Salamov A."/>
            <person name="Lipzen A."/>
            <person name="Labutti K."/>
            <person name="Barry K."/>
            <person name="Miao Y."/>
            <person name="Rahimi M.J."/>
            <person name="Shen Q."/>
            <person name="Grigoriev I.V."/>
            <person name="Kubicek C.P."/>
            <person name="Druzhinina I.S."/>
        </authorList>
    </citation>
    <scope>NUCLEOTIDE SEQUENCE [LARGE SCALE GENOMIC DNA]</scope>
    <source>
        <strain evidence="8 9">CBS 433.97</strain>
    </source>
</reference>
<accession>A0A2T3ZIP6</accession>
<protein>
    <recommendedName>
        <fullName evidence="10">DUF676 domain-containing protein</fullName>
    </recommendedName>
</protein>
<evidence type="ECO:0000256" key="4">
    <source>
        <dbReference type="ARBA" id="ARBA00022824"/>
    </source>
</evidence>
<comment type="subcellular location">
    <subcellularLocation>
        <location evidence="2">Endoplasmic reticulum</location>
    </subcellularLocation>
    <subcellularLocation>
        <location evidence="3">Membrane</location>
    </subcellularLocation>
    <subcellularLocation>
        <location evidence="1">Mitochondrion</location>
    </subcellularLocation>
</comment>
<dbReference type="EMBL" id="KZ679258">
    <property type="protein sequence ID" value="PTB44688.1"/>
    <property type="molecule type" value="Genomic_DNA"/>
</dbReference>
<keyword evidence="7" id="KW-0812">Transmembrane</keyword>
<keyword evidence="9" id="KW-1185">Reference proteome</keyword>
<evidence type="ECO:0000256" key="7">
    <source>
        <dbReference type="SAM" id="Phobius"/>
    </source>
</evidence>
<evidence type="ECO:0008006" key="10">
    <source>
        <dbReference type="Google" id="ProtNLM"/>
    </source>
</evidence>
<evidence type="ECO:0000313" key="9">
    <source>
        <dbReference type="Proteomes" id="UP000240493"/>
    </source>
</evidence>
<dbReference type="PANTHER" id="PTHR48182:SF2">
    <property type="entry name" value="PROTEIN SERAC1"/>
    <property type="match status" value="1"/>
</dbReference>
<dbReference type="Proteomes" id="UP000240493">
    <property type="component" value="Unassembled WGS sequence"/>
</dbReference>
<dbReference type="PANTHER" id="PTHR48182">
    <property type="entry name" value="PROTEIN SERAC1"/>
    <property type="match status" value="1"/>
</dbReference>
<evidence type="ECO:0000256" key="1">
    <source>
        <dbReference type="ARBA" id="ARBA00004173"/>
    </source>
</evidence>
<dbReference type="GO" id="GO:0016020">
    <property type="term" value="C:membrane"/>
    <property type="evidence" value="ECO:0007669"/>
    <property type="project" value="UniProtKB-SubCell"/>
</dbReference>
<evidence type="ECO:0000313" key="8">
    <source>
        <dbReference type="EMBL" id="PTB44688.1"/>
    </source>
</evidence>
<gene>
    <name evidence="8" type="ORF">M441DRAFT_24809</name>
</gene>
<evidence type="ECO:0000256" key="5">
    <source>
        <dbReference type="ARBA" id="ARBA00023128"/>
    </source>
</evidence>
<evidence type="ECO:0000256" key="3">
    <source>
        <dbReference type="ARBA" id="ARBA00004370"/>
    </source>
</evidence>
<proteinExistence type="predicted"/>
<dbReference type="SUPFAM" id="SSF53474">
    <property type="entry name" value="alpha/beta-Hydrolases"/>
    <property type="match status" value="1"/>
</dbReference>
<evidence type="ECO:0000256" key="6">
    <source>
        <dbReference type="ARBA" id="ARBA00023136"/>
    </source>
</evidence>
<dbReference type="GO" id="GO:0005783">
    <property type="term" value="C:endoplasmic reticulum"/>
    <property type="evidence" value="ECO:0007669"/>
    <property type="project" value="UniProtKB-SubCell"/>
</dbReference>
<keyword evidence="6 7" id="KW-0472">Membrane</keyword>
<dbReference type="GO" id="GO:0005739">
    <property type="term" value="C:mitochondrion"/>
    <property type="evidence" value="ECO:0007669"/>
    <property type="project" value="UniProtKB-SubCell"/>
</dbReference>
<dbReference type="InterPro" id="IPR029058">
    <property type="entry name" value="AB_hydrolase_fold"/>
</dbReference>
<keyword evidence="4" id="KW-0256">Endoplasmic reticulum</keyword>
<dbReference type="Gene3D" id="3.40.50.1820">
    <property type="entry name" value="alpha/beta hydrolase"/>
    <property type="match status" value="1"/>
</dbReference>
<keyword evidence="7" id="KW-1133">Transmembrane helix</keyword>
<name>A0A2T3ZIP6_TRIA4</name>
<dbReference type="OrthoDB" id="5086500at2759"/>
<keyword evidence="5" id="KW-0496">Mitochondrion</keyword>
<dbReference type="InterPro" id="IPR052374">
    <property type="entry name" value="SERAC1"/>
</dbReference>
<feature type="transmembrane region" description="Helical" evidence="7">
    <location>
        <begin position="278"/>
        <end position="298"/>
    </location>
</feature>
<dbReference type="AlphaFoldDB" id="A0A2T3ZIP6"/>